<dbReference type="CDD" id="cd07989">
    <property type="entry name" value="LPLAT_AGPAT-like"/>
    <property type="match status" value="1"/>
</dbReference>
<dbReference type="GO" id="GO:0016746">
    <property type="term" value="F:acyltransferase activity"/>
    <property type="evidence" value="ECO:0007669"/>
    <property type="project" value="UniProtKB-KW"/>
</dbReference>
<dbReference type="EMBL" id="CP071091">
    <property type="protein sequence ID" value="QSQ16346.1"/>
    <property type="molecule type" value="Genomic_DNA"/>
</dbReference>
<evidence type="ECO:0000256" key="1">
    <source>
        <dbReference type="ARBA" id="ARBA00005189"/>
    </source>
</evidence>
<keyword evidence="3 5" id="KW-0012">Acyltransferase</keyword>
<dbReference type="SMART" id="SM00563">
    <property type="entry name" value="PlsC"/>
    <property type="match status" value="1"/>
</dbReference>
<reference evidence="5 6" key="1">
    <citation type="submission" date="2021-02" db="EMBL/GenBank/DDBJ databases">
        <title>De Novo genome assembly of isolated myxobacteria.</title>
        <authorList>
            <person name="Stevens D.C."/>
        </authorList>
    </citation>
    <scope>NUCLEOTIDE SEQUENCE [LARGE SCALE GENOMIC DNA]</scope>
    <source>
        <strain evidence="5 6">SCHIC003</strain>
    </source>
</reference>
<dbReference type="SUPFAM" id="SSF69593">
    <property type="entry name" value="Glycerol-3-phosphate (1)-acyltransferase"/>
    <property type="match status" value="1"/>
</dbReference>
<keyword evidence="6" id="KW-1185">Reference proteome</keyword>
<evidence type="ECO:0000259" key="4">
    <source>
        <dbReference type="SMART" id="SM00563"/>
    </source>
</evidence>
<evidence type="ECO:0000256" key="3">
    <source>
        <dbReference type="ARBA" id="ARBA00023315"/>
    </source>
</evidence>
<evidence type="ECO:0000313" key="5">
    <source>
        <dbReference type="EMBL" id="QSQ16346.1"/>
    </source>
</evidence>
<protein>
    <submittedName>
        <fullName evidence="5">1-acyl-sn-glycerol-3-phosphate acyltransferase</fullName>
    </submittedName>
</protein>
<comment type="pathway">
    <text evidence="1">Lipid metabolism.</text>
</comment>
<gene>
    <name evidence="5" type="ORF">JY572_09985</name>
</gene>
<dbReference type="PANTHER" id="PTHR10434:SF11">
    <property type="entry name" value="1-ACYL-SN-GLYCEROL-3-PHOSPHATE ACYLTRANSFERASE"/>
    <property type="match status" value="1"/>
</dbReference>
<dbReference type="PANTHER" id="PTHR10434">
    <property type="entry name" value="1-ACYL-SN-GLYCEROL-3-PHOSPHATE ACYLTRANSFERASE"/>
    <property type="match status" value="1"/>
</dbReference>
<dbReference type="InterPro" id="IPR002123">
    <property type="entry name" value="Plipid/glycerol_acylTrfase"/>
</dbReference>
<accession>A0ABX7NC36</accession>
<proteinExistence type="predicted"/>
<sequence>MERLYIRMVRQSFEPGPLDTAIRWCQRSVGARWIHFANRHLLHVVGYERVPPLDPAKSYVLACNHRSFFDLYVTGAFLMRRGLHHRMVFPVRSNFFYDSALGFVVNGSMSFFAMYPPLFRERSRQSLNLASLQEVVRLLQRGGTLTGVHPEGTRNQGPDPYTLLPAQSGVGRIIHQSRATVLPLFINGLTNSIVRQFSGNLLRTGTPVVLVFGEPLAMDDLLAQPGGTRVYKQVSERLVTTITALGQEERAARARLGRDSSSEWIHDH</sequence>
<feature type="domain" description="Phospholipid/glycerol acyltransferase" evidence="4">
    <location>
        <begin position="59"/>
        <end position="189"/>
    </location>
</feature>
<dbReference type="RefSeq" id="WP_206718007.1">
    <property type="nucleotide sequence ID" value="NZ_CP071091.1"/>
</dbReference>
<evidence type="ECO:0000313" key="6">
    <source>
        <dbReference type="Proteomes" id="UP000663090"/>
    </source>
</evidence>
<keyword evidence="2" id="KW-0808">Transferase</keyword>
<name>A0ABX7NC36_9BACT</name>
<organism evidence="5 6">
    <name type="scientific">Myxococcus landrumensis</name>
    <dbReference type="NCBI Taxonomy" id="2813577"/>
    <lineage>
        <taxon>Bacteria</taxon>
        <taxon>Pseudomonadati</taxon>
        <taxon>Myxococcota</taxon>
        <taxon>Myxococcia</taxon>
        <taxon>Myxococcales</taxon>
        <taxon>Cystobacterineae</taxon>
        <taxon>Myxococcaceae</taxon>
        <taxon>Myxococcus</taxon>
    </lineage>
</organism>
<evidence type="ECO:0000256" key="2">
    <source>
        <dbReference type="ARBA" id="ARBA00022679"/>
    </source>
</evidence>
<dbReference type="Pfam" id="PF01553">
    <property type="entry name" value="Acyltransferase"/>
    <property type="match status" value="1"/>
</dbReference>
<dbReference type="Proteomes" id="UP000663090">
    <property type="component" value="Chromosome"/>
</dbReference>